<dbReference type="GO" id="GO:0003677">
    <property type="term" value="F:DNA binding"/>
    <property type="evidence" value="ECO:0007669"/>
    <property type="project" value="UniProtKB-KW"/>
</dbReference>
<feature type="domain" description="HTH merR-type" evidence="2">
    <location>
        <begin position="19"/>
        <end position="70"/>
    </location>
</feature>
<evidence type="ECO:0000259" key="2">
    <source>
        <dbReference type="PROSITE" id="PS50937"/>
    </source>
</evidence>
<keyword evidence="1" id="KW-0238">DNA-binding</keyword>
<comment type="caution">
    <text evidence="3">The sequence shown here is derived from an EMBL/GenBank/DDBJ whole genome shotgun (WGS) entry which is preliminary data.</text>
</comment>
<proteinExistence type="predicted"/>
<dbReference type="RefSeq" id="WP_131349985.1">
    <property type="nucleotide sequence ID" value="NZ_SJKB01000001.1"/>
</dbReference>
<dbReference type="Gene3D" id="1.10.1660.10">
    <property type="match status" value="2"/>
</dbReference>
<dbReference type="AlphaFoldDB" id="A0A4R0L9H0"/>
<dbReference type="InterPro" id="IPR047057">
    <property type="entry name" value="MerR_fam"/>
</dbReference>
<dbReference type="InterPro" id="IPR009061">
    <property type="entry name" value="DNA-bd_dom_put_sf"/>
</dbReference>
<dbReference type="SUPFAM" id="SSF46955">
    <property type="entry name" value="Putative DNA-binding domain"/>
    <property type="match status" value="2"/>
</dbReference>
<organism evidence="3 4">
    <name type="scientific">Kribbella pittospori</name>
    <dbReference type="NCBI Taxonomy" id="722689"/>
    <lineage>
        <taxon>Bacteria</taxon>
        <taxon>Bacillati</taxon>
        <taxon>Actinomycetota</taxon>
        <taxon>Actinomycetes</taxon>
        <taxon>Propionibacteriales</taxon>
        <taxon>Kribbellaceae</taxon>
        <taxon>Kribbella</taxon>
    </lineage>
</organism>
<dbReference type="PROSITE" id="PS50937">
    <property type="entry name" value="HTH_MERR_2"/>
    <property type="match status" value="2"/>
</dbReference>
<sequence length="245" mass="27731">MREAAGEEARSLRLRSKQYLRPIDLARLAGLGVTQIRTYEKVGFLPPAERGPNGYRRYTDVHVEALRVARIVIAGYGWLPALDVMRAIHAGDRTAALDLVNASHGALDHQRVRTQAALDAIESALRPTTSHLRTRRLRITEAAAMAGVRPSAVRFWEQQGLLQPEREASTAYRIYSPEQLRRLTVVALLRDVGQPFDVIRDVLDELSQGRPDQVRRALHDRLETLEDRTWRCIEATATIHDYLTN</sequence>
<keyword evidence="4" id="KW-1185">Reference proteome</keyword>
<feature type="domain" description="HTH merR-type" evidence="2">
    <location>
        <begin position="136"/>
        <end position="205"/>
    </location>
</feature>
<name>A0A4R0L9H0_9ACTN</name>
<dbReference type="EMBL" id="SJKB01000001">
    <property type="protein sequence ID" value="TCC65535.1"/>
    <property type="molecule type" value="Genomic_DNA"/>
</dbReference>
<dbReference type="GO" id="GO:0003700">
    <property type="term" value="F:DNA-binding transcription factor activity"/>
    <property type="evidence" value="ECO:0007669"/>
    <property type="project" value="InterPro"/>
</dbReference>
<evidence type="ECO:0000313" key="3">
    <source>
        <dbReference type="EMBL" id="TCC65535.1"/>
    </source>
</evidence>
<dbReference type="PANTHER" id="PTHR30204">
    <property type="entry name" value="REDOX-CYCLING DRUG-SENSING TRANSCRIPTIONAL ACTIVATOR SOXR"/>
    <property type="match status" value="1"/>
</dbReference>
<dbReference type="SMART" id="SM00422">
    <property type="entry name" value="HTH_MERR"/>
    <property type="match status" value="2"/>
</dbReference>
<evidence type="ECO:0000313" key="4">
    <source>
        <dbReference type="Proteomes" id="UP000291144"/>
    </source>
</evidence>
<accession>A0A4R0L9H0</accession>
<dbReference type="Pfam" id="PF13411">
    <property type="entry name" value="MerR_1"/>
    <property type="match status" value="1"/>
</dbReference>
<reference evidence="3 4" key="1">
    <citation type="submission" date="2019-02" db="EMBL/GenBank/DDBJ databases">
        <title>Kribbella capetownensis sp. nov. and Kribbella speibonae sp. nov., isolated from soil.</title>
        <authorList>
            <person name="Curtis S.M."/>
            <person name="Norton I."/>
            <person name="Everest G.J."/>
            <person name="Meyers P.R."/>
        </authorList>
    </citation>
    <scope>NUCLEOTIDE SEQUENCE [LARGE SCALE GENOMIC DNA]</scope>
    <source>
        <strain evidence="3 4">NRRL B-24813</strain>
    </source>
</reference>
<dbReference type="InterPro" id="IPR000551">
    <property type="entry name" value="MerR-type_HTH_dom"/>
</dbReference>
<dbReference type="PANTHER" id="PTHR30204:SF93">
    <property type="entry name" value="HTH MERR-TYPE DOMAIN-CONTAINING PROTEIN"/>
    <property type="match status" value="1"/>
</dbReference>
<evidence type="ECO:0000256" key="1">
    <source>
        <dbReference type="ARBA" id="ARBA00023125"/>
    </source>
</evidence>
<dbReference type="Pfam" id="PF00376">
    <property type="entry name" value="MerR"/>
    <property type="match status" value="1"/>
</dbReference>
<dbReference type="Proteomes" id="UP000291144">
    <property type="component" value="Unassembled WGS sequence"/>
</dbReference>
<gene>
    <name evidence="3" type="ORF">E0H73_00910</name>
</gene>
<dbReference type="OrthoDB" id="3826383at2"/>
<protein>
    <submittedName>
        <fullName evidence="3">MerR family transcriptional regulator</fullName>
    </submittedName>
</protein>